<dbReference type="OrthoDB" id="10257492at2759"/>
<evidence type="ECO:0000313" key="7">
    <source>
        <dbReference type="EMBL" id="CAG5121296.1"/>
    </source>
</evidence>
<evidence type="ECO:0000256" key="3">
    <source>
        <dbReference type="ARBA" id="ARBA00022723"/>
    </source>
</evidence>
<evidence type="ECO:0000313" key="8">
    <source>
        <dbReference type="Proteomes" id="UP000678393"/>
    </source>
</evidence>
<dbReference type="PANTHER" id="PTHR11525">
    <property type="entry name" value="FARNESYL-PYROPHOSPHATE SYNTHETASE"/>
    <property type="match status" value="1"/>
</dbReference>
<dbReference type="CDD" id="cd00685">
    <property type="entry name" value="Trans_IPPS_HT"/>
    <property type="match status" value="1"/>
</dbReference>
<evidence type="ECO:0000256" key="5">
    <source>
        <dbReference type="ARBA" id="ARBA00034546"/>
    </source>
</evidence>
<organism evidence="7 8">
    <name type="scientific">Candidula unifasciata</name>
    <dbReference type="NCBI Taxonomy" id="100452"/>
    <lineage>
        <taxon>Eukaryota</taxon>
        <taxon>Metazoa</taxon>
        <taxon>Spiralia</taxon>
        <taxon>Lophotrochozoa</taxon>
        <taxon>Mollusca</taxon>
        <taxon>Gastropoda</taxon>
        <taxon>Heterobranchia</taxon>
        <taxon>Euthyneura</taxon>
        <taxon>Panpulmonata</taxon>
        <taxon>Eupulmonata</taxon>
        <taxon>Stylommatophora</taxon>
        <taxon>Helicina</taxon>
        <taxon>Helicoidea</taxon>
        <taxon>Geomitridae</taxon>
        <taxon>Candidula</taxon>
    </lineage>
</organism>
<dbReference type="PROSITE" id="PS00723">
    <property type="entry name" value="POLYPRENYL_SYNTHASE_1"/>
    <property type="match status" value="1"/>
</dbReference>
<evidence type="ECO:0000256" key="4">
    <source>
        <dbReference type="ARBA" id="ARBA00022842"/>
    </source>
</evidence>
<dbReference type="InterPro" id="IPR039702">
    <property type="entry name" value="FPS1-like"/>
</dbReference>
<sequence>MAQNVNEAKPKSSTELAKFDALFPELVGDLTKNEMKNPEIADAFIWFKEVLHYNVPFGEKTSGVSVVTSYKHLVPQASEADMKIARVLGWCIELLQACSLIMDDVEDNSVTRRGRPCWYKKEEVGLTAVNDASFLECTVYSLLKKYIRDKPYYLSILELFLQTTCQTVTGQCLDLITGASGEVDFSKFTMERYSAIVKWKTGFHSFYLPVAVAMHMAGISDDESHAQVMPVLLQMGHFYQIQNDYLDCYGAPEITGKVGTDIQDNKCSWLIVKALEIASDEQKEALKLNLEDIYKQCEENSYQDCIHLIYSMDSVVPKTVFLDFVNMIYKR</sequence>
<dbReference type="Proteomes" id="UP000678393">
    <property type="component" value="Unassembled WGS sequence"/>
</dbReference>
<evidence type="ECO:0000256" key="6">
    <source>
        <dbReference type="RuleBase" id="RU004466"/>
    </source>
</evidence>
<dbReference type="SUPFAM" id="SSF48576">
    <property type="entry name" value="Terpenoid synthases"/>
    <property type="match status" value="1"/>
</dbReference>
<dbReference type="InterPro" id="IPR008949">
    <property type="entry name" value="Isoprenoid_synthase_dom_sf"/>
</dbReference>
<dbReference type="GO" id="GO:0004337">
    <property type="term" value="F:(2E,6E)-farnesyl diphosphate synthase activity"/>
    <property type="evidence" value="ECO:0007669"/>
    <property type="project" value="TreeGrafter"/>
</dbReference>
<evidence type="ECO:0000256" key="1">
    <source>
        <dbReference type="ARBA" id="ARBA00001946"/>
    </source>
</evidence>
<protein>
    <recommendedName>
        <fullName evidence="5">Farnesyl pyrophosphate synthase</fullName>
    </recommendedName>
</protein>
<keyword evidence="2 6" id="KW-0808">Transferase</keyword>
<keyword evidence="4" id="KW-0460">Magnesium</keyword>
<dbReference type="GO" id="GO:0005737">
    <property type="term" value="C:cytoplasm"/>
    <property type="evidence" value="ECO:0007669"/>
    <property type="project" value="TreeGrafter"/>
</dbReference>
<dbReference type="GO" id="GO:0004161">
    <property type="term" value="F:dimethylallyltranstransferase activity"/>
    <property type="evidence" value="ECO:0007669"/>
    <property type="project" value="TreeGrafter"/>
</dbReference>
<gene>
    <name evidence="7" type="ORF">CUNI_LOCUS6854</name>
</gene>
<comment type="similarity">
    <text evidence="6">Belongs to the FPP/GGPP synthase family.</text>
</comment>
<comment type="cofactor">
    <cofactor evidence="1">
        <name>Mg(2+)</name>
        <dbReference type="ChEBI" id="CHEBI:18420"/>
    </cofactor>
</comment>
<name>A0A8S3Z3S0_9EUPU</name>
<dbReference type="EMBL" id="CAJHNH020001058">
    <property type="protein sequence ID" value="CAG5121296.1"/>
    <property type="molecule type" value="Genomic_DNA"/>
</dbReference>
<dbReference type="PANTHER" id="PTHR11525:SF0">
    <property type="entry name" value="FARNESYL PYROPHOSPHATE SYNTHASE"/>
    <property type="match status" value="1"/>
</dbReference>
<dbReference type="GO" id="GO:0046872">
    <property type="term" value="F:metal ion binding"/>
    <property type="evidence" value="ECO:0007669"/>
    <property type="project" value="UniProtKB-KW"/>
</dbReference>
<dbReference type="Gene3D" id="1.10.600.10">
    <property type="entry name" value="Farnesyl Diphosphate Synthase"/>
    <property type="match status" value="1"/>
</dbReference>
<keyword evidence="8" id="KW-1185">Reference proteome</keyword>
<dbReference type="GO" id="GO:0045337">
    <property type="term" value="P:farnesyl diphosphate biosynthetic process"/>
    <property type="evidence" value="ECO:0007669"/>
    <property type="project" value="TreeGrafter"/>
</dbReference>
<dbReference type="InterPro" id="IPR033749">
    <property type="entry name" value="Polyprenyl_synt_CS"/>
</dbReference>
<evidence type="ECO:0000256" key="2">
    <source>
        <dbReference type="ARBA" id="ARBA00022679"/>
    </source>
</evidence>
<comment type="caution">
    <text evidence="7">The sequence shown here is derived from an EMBL/GenBank/DDBJ whole genome shotgun (WGS) entry which is preliminary data.</text>
</comment>
<keyword evidence="3" id="KW-0479">Metal-binding</keyword>
<reference evidence="7" key="1">
    <citation type="submission" date="2021-04" db="EMBL/GenBank/DDBJ databases">
        <authorList>
            <consortium name="Molecular Ecology Group"/>
        </authorList>
    </citation>
    <scope>NUCLEOTIDE SEQUENCE</scope>
</reference>
<dbReference type="AlphaFoldDB" id="A0A8S3Z3S0"/>
<accession>A0A8S3Z3S0</accession>
<dbReference type="SFLD" id="SFLDS00005">
    <property type="entry name" value="Isoprenoid_Synthase_Type_I"/>
    <property type="match status" value="1"/>
</dbReference>
<dbReference type="InterPro" id="IPR000092">
    <property type="entry name" value="Polyprenyl_synt"/>
</dbReference>
<proteinExistence type="inferred from homology"/>
<dbReference type="Pfam" id="PF00348">
    <property type="entry name" value="polyprenyl_synt"/>
    <property type="match status" value="1"/>
</dbReference>